<comment type="caution">
    <text evidence="6">The sequence shown here is derived from an EMBL/GenBank/DDBJ whole genome shotgun (WGS) entry which is preliminary data.</text>
</comment>
<dbReference type="AlphaFoldDB" id="A0A9D1PUC8"/>
<dbReference type="PANTHER" id="PTHR43272:SF33">
    <property type="entry name" value="AMP-BINDING DOMAIN-CONTAINING PROTEIN-RELATED"/>
    <property type="match status" value="1"/>
</dbReference>
<feature type="transmembrane region" description="Helical" evidence="4">
    <location>
        <begin position="88"/>
        <end position="106"/>
    </location>
</feature>
<evidence type="ECO:0000313" key="6">
    <source>
        <dbReference type="EMBL" id="HIV99482.1"/>
    </source>
</evidence>
<keyword evidence="1" id="KW-0547">Nucleotide-binding</keyword>
<keyword evidence="4" id="KW-0812">Transmembrane</keyword>
<dbReference type="SUPFAM" id="SSF56801">
    <property type="entry name" value="Acetyl-CoA synthetase-like"/>
    <property type="match status" value="1"/>
</dbReference>
<evidence type="ECO:0000259" key="5">
    <source>
        <dbReference type="Pfam" id="PF00501"/>
    </source>
</evidence>
<dbReference type="InterPro" id="IPR042099">
    <property type="entry name" value="ANL_N_sf"/>
</dbReference>
<dbReference type="Gene3D" id="3.30.300.30">
    <property type="match status" value="1"/>
</dbReference>
<evidence type="ECO:0000256" key="3">
    <source>
        <dbReference type="ARBA" id="ARBA00024484"/>
    </source>
</evidence>
<dbReference type="GO" id="GO:0016020">
    <property type="term" value="C:membrane"/>
    <property type="evidence" value="ECO:0007669"/>
    <property type="project" value="TreeGrafter"/>
</dbReference>
<name>A0A9D1PUC8_9SPIO</name>
<evidence type="ECO:0000256" key="4">
    <source>
        <dbReference type="SAM" id="Phobius"/>
    </source>
</evidence>
<accession>A0A9D1PUC8</accession>
<proteinExistence type="predicted"/>
<keyword evidence="4" id="KW-1133">Transmembrane helix</keyword>
<dbReference type="Proteomes" id="UP000823936">
    <property type="component" value="Unassembled WGS sequence"/>
</dbReference>
<dbReference type="InterPro" id="IPR045851">
    <property type="entry name" value="AMP-bd_C_sf"/>
</dbReference>
<dbReference type="GO" id="GO:0004467">
    <property type="term" value="F:long-chain fatty acid-CoA ligase activity"/>
    <property type="evidence" value="ECO:0007669"/>
    <property type="project" value="UniProtKB-EC"/>
</dbReference>
<reference evidence="6" key="1">
    <citation type="journal article" date="2021" name="PeerJ">
        <title>Extensive microbial diversity within the chicken gut microbiome revealed by metagenomics and culture.</title>
        <authorList>
            <person name="Gilroy R."/>
            <person name="Ravi A."/>
            <person name="Getino M."/>
            <person name="Pursley I."/>
            <person name="Horton D.L."/>
            <person name="Alikhan N.F."/>
            <person name="Baker D."/>
            <person name="Gharbi K."/>
            <person name="Hall N."/>
            <person name="Watson M."/>
            <person name="Adriaenssens E.M."/>
            <person name="Foster-Nyarko E."/>
            <person name="Jarju S."/>
            <person name="Secka A."/>
            <person name="Antonio M."/>
            <person name="Oren A."/>
            <person name="Chaudhuri R.R."/>
            <person name="La Ragione R."/>
            <person name="Hildebrand F."/>
            <person name="Pallen M.J."/>
        </authorList>
    </citation>
    <scope>NUCLEOTIDE SEQUENCE</scope>
    <source>
        <strain evidence="6">Gambia11-129</strain>
    </source>
</reference>
<dbReference type="Gene3D" id="3.40.50.12780">
    <property type="entry name" value="N-terminal domain of ligase-like"/>
    <property type="match status" value="1"/>
</dbReference>
<organism evidence="6 7">
    <name type="scientific">Candidatus Ornithospirochaeta avicola</name>
    <dbReference type="NCBI Taxonomy" id="2840896"/>
    <lineage>
        <taxon>Bacteria</taxon>
        <taxon>Pseudomonadati</taxon>
        <taxon>Spirochaetota</taxon>
        <taxon>Spirochaetia</taxon>
        <taxon>Spirochaetales</taxon>
        <taxon>Spirochaetaceae</taxon>
        <taxon>Spirochaetaceae incertae sedis</taxon>
        <taxon>Candidatus Ornithospirochaeta</taxon>
    </lineage>
</organism>
<comment type="catalytic activity">
    <reaction evidence="3">
        <text>a long-chain fatty acid + ATP + CoA = a long-chain fatty acyl-CoA + AMP + diphosphate</text>
        <dbReference type="Rhea" id="RHEA:15421"/>
        <dbReference type="ChEBI" id="CHEBI:30616"/>
        <dbReference type="ChEBI" id="CHEBI:33019"/>
        <dbReference type="ChEBI" id="CHEBI:57287"/>
        <dbReference type="ChEBI" id="CHEBI:57560"/>
        <dbReference type="ChEBI" id="CHEBI:83139"/>
        <dbReference type="ChEBI" id="CHEBI:456215"/>
        <dbReference type="EC" id="6.2.1.3"/>
    </reaction>
    <physiologicalReaction direction="left-to-right" evidence="3">
        <dbReference type="Rhea" id="RHEA:15422"/>
    </physiologicalReaction>
</comment>
<gene>
    <name evidence="6" type="ORF">IAB12_06890</name>
</gene>
<feature type="domain" description="AMP-dependent synthetase/ligase" evidence="5">
    <location>
        <begin position="32"/>
        <end position="423"/>
    </location>
</feature>
<dbReference type="EMBL" id="DXHU01000023">
    <property type="protein sequence ID" value="HIV99482.1"/>
    <property type="molecule type" value="Genomic_DNA"/>
</dbReference>
<dbReference type="Pfam" id="PF00501">
    <property type="entry name" value="AMP-binding"/>
    <property type="match status" value="1"/>
</dbReference>
<evidence type="ECO:0000256" key="2">
    <source>
        <dbReference type="ARBA" id="ARBA00022840"/>
    </source>
</evidence>
<evidence type="ECO:0000256" key="1">
    <source>
        <dbReference type="ARBA" id="ARBA00022741"/>
    </source>
</evidence>
<reference evidence="6" key="2">
    <citation type="submission" date="2021-04" db="EMBL/GenBank/DDBJ databases">
        <authorList>
            <person name="Gilroy R."/>
        </authorList>
    </citation>
    <scope>NUCLEOTIDE SEQUENCE</scope>
    <source>
        <strain evidence="6">Gambia11-129</strain>
    </source>
</reference>
<keyword evidence="2" id="KW-0067">ATP-binding</keyword>
<sequence length="572" mass="64071">MSNSWDKIDAYRGTLVKGDWPTIPEMFLMSLDKFPERICFSVIEPKEKITYTYSAVYENVMNLASYLYDKGVRKGDKVAINGKNSPEWAISYLAVLFAGAIVVPIDNQMKTERFMRLSEFAGVSFAIVDFDVSEKMKKNSNAWFESLKGVALLKGRSTEYERILDVRSSSLKEKVDVDANTPAAILFTSGTTGNEKGAVLSHANITSNVYQAANGMGVKETDILYALLPLHHSYCCTAVLLETIMHGAECLFGHGIVVSRMINDLKQGKVTIFMGIPLLFNKVIAGIMDKVKAKGAFTYALIKTLMAFNGWCKNTFGKAPLRNFFNKKILSQLGLDHSRILICGAGPLSPTVFKQYQQLGLNFLQGYGLTETSPILTLNPPEHFKIESVGRVLSFIDMIIADKDENGVGEVRVKGPNICLGYYNDEENTKALFDENGYLKTGDLGILDSENYLMLKGRAKNIIVTEGGKNVFPEEIEDMFQLYSQIEQILIRGFQMKKDVPCECIEAVIYPNGEFYKDKNKSKEEIEKEITDIVNTVNKDLVGYKKIEKVTFVDEPMEMTTTKKIKRNTVKA</sequence>
<protein>
    <submittedName>
        <fullName evidence="6">AMP-binding protein</fullName>
    </submittedName>
</protein>
<keyword evidence="4" id="KW-0472">Membrane</keyword>
<dbReference type="PANTHER" id="PTHR43272">
    <property type="entry name" value="LONG-CHAIN-FATTY-ACID--COA LIGASE"/>
    <property type="match status" value="1"/>
</dbReference>
<dbReference type="InterPro" id="IPR000873">
    <property type="entry name" value="AMP-dep_synth/lig_dom"/>
</dbReference>
<dbReference type="GO" id="GO:0005524">
    <property type="term" value="F:ATP binding"/>
    <property type="evidence" value="ECO:0007669"/>
    <property type="project" value="UniProtKB-KW"/>
</dbReference>
<evidence type="ECO:0000313" key="7">
    <source>
        <dbReference type="Proteomes" id="UP000823936"/>
    </source>
</evidence>